<organism evidence="2 3">
    <name type="scientific">Oryza rufipogon</name>
    <name type="common">Brownbeard rice</name>
    <name type="synonym">Asian wild rice</name>
    <dbReference type="NCBI Taxonomy" id="4529"/>
    <lineage>
        <taxon>Eukaryota</taxon>
        <taxon>Viridiplantae</taxon>
        <taxon>Streptophyta</taxon>
        <taxon>Embryophyta</taxon>
        <taxon>Tracheophyta</taxon>
        <taxon>Spermatophyta</taxon>
        <taxon>Magnoliopsida</taxon>
        <taxon>Liliopsida</taxon>
        <taxon>Poales</taxon>
        <taxon>Poaceae</taxon>
        <taxon>BOP clade</taxon>
        <taxon>Oryzoideae</taxon>
        <taxon>Oryzeae</taxon>
        <taxon>Oryzinae</taxon>
        <taxon>Oryza</taxon>
    </lineage>
</organism>
<accession>A0A0E0R8B5</accession>
<evidence type="ECO:0000256" key="1">
    <source>
        <dbReference type="SAM" id="MobiDB-lite"/>
    </source>
</evidence>
<evidence type="ECO:0000313" key="3">
    <source>
        <dbReference type="Proteomes" id="UP000008022"/>
    </source>
</evidence>
<feature type="region of interest" description="Disordered" evidence="1">
    <location>
        <begin position="152"/>
        <end position="186"/>
    </location>
</feature>
<dbReference type="EnsemblPlants" id="ORUFI11G14120.1">
    <property type="protein sequence ID" value="ORUFI11G14120.1"/>
    <property type="gene ID" value="ORUFI11G14120"/>
</dbReference>
<dbReference type="HOGENOM" id="CLU_1130609_0_0_1"/>
<dbReference type="Proteomes" id="UP000008022">
    <property type="component" value="Unassembled WGS sequence"/>
</dbReference>
<evidence type="ECO:0000313" key="2">
    <source>
        <dbReference type="EnsemblPlants" id="ORUFI11G14120.1"/>
    </source>
</evidence>
<keyword evidence="3" id="KW-1185">Reference proteome</keyword>
<name>A0A0E0R8B5_ORYRU</name>
<reference evidence="3" key="1">
    <citation type="submission" date="2013-06" db="EMBL/GenBank/DDBJ databases">
        <authorList>
            <person name="Zhao Q."/>
        </authorList>
    </citation>
    <scope>NUCLEOTIDE SEQUENCE</scope>
    <source>
        <strain evidence="3">cv. W1943</strain>
    </source>
</reference>
<reference evidence="2" key="2">
    <citation type="submission" date="2015-06" db="UniProtKB">
        <authorList>
            <consortium name="EnsemblPlants"/>
        </authorList>
    </citation>
    <scope>IDENTIFICATION</scope>
</reference>
<protein>
    <submittedName>
        <fullName evidence="2">Uncharacterized protein</fullName>
    </submittedName>
</protein>
<sequence length="246" mass="28101">MNVPTLECVASGKRSRPLKIKSVRRNQAEKHCSRASSLVSNRKKIWDSRSLSTRGLAPVTAQQRHHYITSILARMDYQVPSPQAEGEDISNVKLPLYPLLTTDGRPQQRRRQPARHISCNLAGSDRDLSEQVNRWRGPCTTGASDSCQWLEGKKNNMRHDSQREWKDRMGKQSEKKEKESSKPEVEEFGSISLLPARTRIMDPDSVGLAKHQDWSFITHTFVFYRSALLSLGLSLSRTYKHTKTPF</sequence>
<feature type="compositionally biased region" description="Basic and acidic residues" evidence="1">
    <location>
        <begin position="152"/>
        <end position="185"/>
    </location>
</feature>
<proteinExistence type="predicted"/>
<dbReference type="AlphaFoldDB" id="A0A0E0R8B5"/>
<dbReference type="Gramene" id="ORUFI11G14120.1">
    <property type="protein sequence ID" value="ORUFI11G14120.1"/>
    <property type="gene ID" value="ORUFI11G14120"/>
</dbReference>